<dbReference type="InterPro" id="IPR009080">
    <property type="entry name" value="tRNAsynth_Ia_anticodon-bd"/>
</dbReference>
<evidence type="ECO:0000256" key="6">
    <source>
        <dbReference type="ARBA" id="ARBA00022917"/>
    </source>
</evidence>
<evidence type="ECO:0000259" key="12">
    <source>
        <dbReference type="SMART" id="SM00836"/>
    </source>
</evidence>
<keyword evidence="6 10" id="KW-0648">Protein biosynthesis</keyword>
<dbReference type="CDD" id="cd07956">
    <property type="entry name" value="Anticodon_Ia_Arg"/>
    <property type="match status" value="1"/>
</dbReference>
<evidence type="ECO:0000256" key="1">
    <source>
        <dbReference type="ARBA" id="ARBA00005594"/>
    </source>
</evidence>
<dbReference type="CDD" id="cd00671">
    <property type="entry name" value="ArgRS_core"/>
    <property type="match status" value="1"/>
</dbReference>
<dbReference type="PRINTS" id="PR01038">
    <property type="entry name" value="TRNASYNTHARG"/>
</dbReference>
<dbReference type="Gene3D" id="3.40.50.620">
    <property type="entry name" value="HUPs"/>
    <property type="match status" value="1"/>
</dbReference>
<dbReference type="PANTHER" id="PTHR11956:SF11">
    <property type="entry name" value="ARGININE--TRNA LIGASE, MITOCHONDRIAL-RELATED"/>
    <property type="match status" value="1"/>
</dbReference>
<name>A0A6A5YK97_9PLEO</name>
<keyword evidence="4 10" id="KW-0547">Nucleotide-binding</keyword>
<proteinExistence type="inferred from homology"/>
<dbReference type="SMART" id="SM00836">
    <property type="entry name" value="DALR_1"/>
    <property type="match status" value="1"/>
</dbReference>
<dbReference type="GO" id="GO:0032543">
    <property type="term" value="P:mitochondrial translation"/>
    <property type="evidence" value="ECO:0007669"/>
    <property type="project" value="TreeGrafter"/>
</dbReference>
<dbReference type="FunFam" id="3.40.50.620:FF:000058">
    <property type="entry name" value="Mitochondrial arginyl-tRNA synthetase"/>
    <property type="match status" value="1"/>
</dbReference>
<organism evidence="14 15">
    <name type="scientific">Lophiotrema nucula</name>
    <dbReference type="NCBI Taxonomy" id="690887"/>
    <lineage>
        <taxon>Eukaryota</taxon>
        <taxon>Fungi</taxon>
        <taxon>Dikarya</taxon>
        <taxon>Ascomycota</taxon>
        <taxon>Pezizomycotina</taxon>
        <taxon>Dothideomycetes</taxon>
        <taxon>Pleosporomycetidae</taxon>
        <taxon>Pleosporales</taxon>
        <taxon>Lophiotremataceae</taxon>
        <taxon>Lophiotrema</taxon>
    </lineage>
</organism>
<evidence type="ECO:0000313" key="14">
    <source>
        <dbReference type="EMBL" id="KAF2107592.1"/>
    </source>
</evidence>
<dbReference type="Pfam" id="PF03485">
    <property type="entry name" value="Arg_tRNA_synt_N"/>
    <property type="match status" value="1"/>
</dbReference>
<accession>A0A6A5YK97</accession>
<feature type="domain" description="Arginyl tRNA synthetase N-terminal" evidence="13">
    <location>
        <begin position="33"/>
        <end position="114"/>
    </location>
</feature>
<protein>
    <recommendedName>
        <fullName evidence="2">arginine--tRNA ligase</fullName>
        <ecNumber evidence="2">6.1.1.19</ecNumber>
    </recommendedName>
    <alternativeName>
        <fullName evidence="8">Arginyl-tRNA synthetase</fullName>
    </alternativeName>
</protein>
<sequence>MTTMAGSLLAQLQKLHVQRSDFPACSPRLNPFDVYRIHLANTLSEITDIQPGIIYPLLQRTSTLDKGDLLLPVPALRVKGERPEVLASRWADQFPESTLVSKPVIDGSFLQFYFKPATLVKQVIPAVLQNRTEWGKNPLLGLKDGNDASKGRKRIVIEFSSPNIAKPFHQGHLRSTIIGGFLANLYEGAGWDVVRLNYLGDWGKQYGLLALGFKMFGDEKALEIDPIQHLYQIYVKINSLLADERKEIERLEKDGKDASKLRNGGLDEQARQYFKAMCDNDLEAISIWKKFRELSIHRYKESYTRLNIRFDEYAGESLVQEESMKIAQEQLERKGLVEESQGAAIVDFSKYVSGKAGKALGKALIRKTDGTSLYLTRDVGALFERKIHYNFDQMIYVVATDQELHLKQLFKLIELTGNEDLRSRITHVSFGLVLGMSTRRGTVVFLDDVLRDVGEKMHEVMRKNETKYARVSDPERTADILGISSVMVQDMSGKRINNYRFNIDTMTSFEGDTGPYLQYSHARLCSILLKADVPSSEIESANLDLLVEPHAINIVRLIAQAPDTIQNTLKTLEPTTILTYLFRLTHVINSSYDVLQVVGSERELMKARLALYDAAKSVINNGMRLLGLTPLDRM</sequence>
<dbReference type="Gene3D" id="1.10.730.10">
    <property type="entry name" value="Isoleucyl-tRNA Synthetase, Domain 1"/>
    <property type="match status" value="1"/>
</dbReference>
<evidence type="ECO:0000256" key="7">
    <source>
        <dbReference type="ARBA" id="ARBA00023146"/>
    </source>
</evidence>
<dbReference type="InterPro" id="IPR001278">
    <property type="entry name" value="Arg-tRNA-ligase"/>
</dbReference>
<dbReference type="GO" id="GO:0005739">
    <property type="term" value="C:mitochondrion"/>
    <property type="evidence" value="ECO:0007669"/>
    <property type="project" value="TreeGrafter"/>
</dbReference>
<comment type="catalytic activity">
    <reaction evidence="9">
        <text>tRNA(Arg) + L-arginine + ATP = L-arginyl-tRNA(Arg) + AMP + diphosphate</text>
        <dbReference type="Rhea" id="RHEA:20301"/>
        <dbReference type="Rhea" id="RHEA-COMP:9658"/>
        <dbReference type="Rhea" id="RHEA-COMP:9673"/>
        <dbReference type="ChEBI" id="CHEBI:30616"/>
        <dbReference type="ChEBI" id="CHEBI:32682"/>
        <dbReference type="ChEBI" id="CHEBI:33019"/>
        <dbReference type="ChEBI" id="CHEBI:78442"/>
        <dbReference type="ChEBI" id="CHEBI:78513"/>
        <dbReference type="ChEBI" id="CHEBI:456215"/>
        <dbReference type="EC" id="6.1.1.19"/>
    </reaction>
</comment>
<keyword evidence="5 10" id="KW-0067">ATP-binding</keyword>
<evidence type="ECO:0000256" key="5">
    <source>
        <dbReference type="ARBA" id="ARBA00022840"/>
    </source>
</evidence>
<dbReference type="NCBIfam" id="TIGR00456">
    <property type="entry name" value="argS"/>
    <property type="match status" value="1"/>
</dbReference>
<dbReference type="SMART" id="SM01016">
    <property type="entry name" value="Arg_tRNA_synt_N"/>
    <property type="match status" value="1"/>
</dbReference>
<dbReference type="GO" id="GO:0004814">
    <property type="term" value="F:arginine-tRNA ligase activity"/>
    <property type="evidence" value="ECO:0007669"/>
    <property type="project" value="UniProtKB-EC"/>
</dbReference>
<dbReference type="EC" id="6.1.1.19" evidence="2"/>
<dbReference type="SUPFAM" id="SSF52374">
    <property type="entry name" value="Nucleotidylyl transferase"/>
    <property type="match status" value="1"/>
</dbReference>
<dbReference type="InterPro" id="IPR036695">
    <property type="entry name" value="Arg-tRNA-synth_N_sf"/>
</dbReference>
<evidence type="ECO:0000256" key="9">
    <source>
        <dbReference type="ARBA" id="ARBA00049339"/>
    </source>
</evidence>
<keyword evidence="3 10" id="KW-0436">Ligase</keyword>
<reference evidence="14" key="1">
    <citation type="journal article" date="2020" name="Stud. Mycol.">
        <title>101 Dothideomycetes genomes: a test case for predicting lifestyles and emergence of pathogens.</title>
        <authorList>
            <person name="Haridas S."/>
            <person name="Albert R."/>
            <person name="Binder M."/>
            <person name="Bloem J."/>
            <person name="Labutti K."/>
            <person name="Salamov A."/>
            <person name="Andreopoulos B."/>
            <person name="Baker S."/>
            <person name="Barry K."/>
            <person name="Bills G."/>
            <person name="Bluhm B."/>
            <person name="Cannon C."/>
            <person name="Castanera R."/>
            <person name="Culley D."/>
            <person name="Daum C."/>
            <person name="Ezra D."/>
            <person name="Gonzalez J."/>
            <person name="Henrissat B."/>
            <person name="Kuo A."/>
            <person name="Liang C."/>
            <person name="Lipzen A."/>
            <person name="Lutzoni F."/>
            <person name="Magnuson J."/>
            <person name="Mondo S."/>
            <person name="Nolan M."/>
            <person name="Ohm R."/>
            <person name="Pangilinan J."/>
            <person name="Park H.-J."/>
            <person name="Ramirez L."/>
            <person name="Alfaro M."/>
            <person name="Sun H."/>
            <person name="Tritt A."/>
            <person name="Yoshinaga Y."/>
            <person name="Zwiers L.-H."/>
            <person name="Turgeon B."/>
            <person name="Goodwin S."/>
            <person name="Spatafora J."/>
            <person name="Crous P."/>
            <person name="Grigoriev I."/>
        </authorList>
    </citation>
    <scope>NUCLEOTIDE SEQUENCE</scope>
    <source>
        <strain evidence="14">CBS 627.86</strain>
    </source>
</reference>
<evidence type="ECO:0000256" key="4">
    <source>
        <dbReference type="ARBA" id="ARBA00022741"/>
    </source>
</evidence>
<dbReference type="GO" id="GO:0005524">
    <property type="term" value="F:ATP binding"/>
    <property type="evidence" value="ECO:0007669"/>
    <property type="project" value="UniProtKB-KW"/>
</dbReference>
<dbReference type="InterPro" id="IPR005148">
    <property type="entry name" value="Arg-tRNA-synth_N"/>
</dbReference>
<dbReference type="SUPFAM" id="SSF47323">
    <property type="entry name" value="Anticodon-binding domain of a subclass of class I aminoacyl-tRNA synthetases"/>
    <property type="match status" value="1"/>
</dbReference>
<dbReference type="PANTHER" id="PTHR11956">
    <property type="entry name" value="ARGINYL-TRNA SYNTHETASE"/>
    <property type="match status" value="1"/>
</dbReference>
<keyword evidence="7 10" id="KW-0030">Aminoacyl-tRNA synthetase</keyword>
<dbReference type="AlphaFoldDB" id="A0A6A5YK97"/>
<dbReference type="SUPFAM" id="SSF55190">
    <property type="entry name" value="Arginyl-tRNA synthetase (ArgRS), N-terminal 'additional' domain"/>
    <property type="match status" value="1"/>
</dbReference>
<keyword evidence="11" id="KW-0175">Coiled coil</keyword>
<dbReference type="FunFam" id="1.10.730.10:FF:000006">
    <property type="entry name" value="Arginyl-tRNA synthetase 2, mitochondrial"/>
    <property type="match status" value="1"/>
</dbReference>
<evidence type="ECO:0000256" key="10">
    <source>
        <dbReference type="RuleBase" id="RU363038"/>
    </source>
</evidence>
<dbReference type="EMBL" id="ML977353">
    <property type="protein sequence ID" value="KAF2107592.1"/>
    <property type="molecule type" value="Genomic_DNA"/>
</dbReference>
<evidence type="ECO:0000256" key="11">
    <source>
        <dbReference type="SAM" id="Coils"/>
    </source>
</evidence>
<dbReference type="InterPro" id="IPR014729">
    <property type="entry name" value="Rossmann-like_a/b/a_fold"/>
</dbReference>
<keyword evidence="15" id="KW-1185">Reference proteome</keyword>
<dbReference type="InterPro" id="IPR008909">
    <property type="entry name" value="DALR_anticod-bd"/>
</dbReference>
<comment type="similarity">
    <text evidence="1 10">Belongs to the class-I aminoacyl-tRNA synthetase family.</text>
</comment>
<dbReference type="Proteomes" id="UP000799770">
    <property type="component" value="Unassembled WGS sequence"/>
</dbReference>
<dbReference type="GO" id="GO:0006420">
    <property type="term" value="P:arginyl-tRNA aminoacylation"/>
    <property type="evidence" value="ECO:0007669"/>
    <property type="project" value="InterPro"/>
</dbReference>
<dbReference type="Gene3D" id="3.30.1360.70">
    <property type="entry name" value="Arginyl tRNA synthetase N-terminal domain"/>
    <property type="match status" value="1"/>
</dbReference>
<dbReference type="InterPro" id="IPR035684">
    <property type="entry name" value="ArgRS_core"/>
</dbReference>
<feature type="domain" description="DALR anticodon binding" evidence="12">
    <location>
        <begin position="517"/>
        <end position="634"/>
    </location>
</feature>
<dbReference type="Pfam" id="PF05746">
    <property type="entry name" value="DALR_1"/>
    <property type="match status" value="1"/>
</dbReference>
<dbReference type="OrthoDB" id="68056at2759"/>
<gene>
    <name evidence="14" type="ORF">BDV96DRAFT_532232</name>
</gene>
<evidence type="ECO:0000256" key="2">
    <source>
        <dbReference type="ARBA" id="ARBA00012837"/>
    </source>
</evidence>
<evidence type="ECO:0000259" key="13">
    <source>
        <dbReference type="SMART" id="SM01016"/>
    </source>
</evidence>
<evidence type="ECO:0000256" key="3">
    <source>
        <dbReference type="ARBA" id="ARBA00022598"/>
    </source>
</evidence>
<evidence type="ECO:0000313" key="15">
    <source>
        <dbReference type="Proteomes" id="UP000799770"/>
    </source>
</evidence>
<feature type="coiled-coil region" evidence="11">
    <location>
        <begin position="234"/>
        <end position="261"/>
    </location>
</feature>
<evidence type="ECO:0000256" key="8">
    <source>
        <dbReference type="ARBA" id="ARBA00033033"/>
    </source>
</evidence>
<dbReference type="Pfam" id="PF00750">
    <property type="entry name" value="tRNA-synt_1d"/>
    <property type="match status" value="1"/>
</dbReference>